<keyword evidence="5 6" id="KW-0472">Membrane</keyword>
<evidence type="ECO:0000256" key="2">
    <source>
        <dbReference type="ARBA" id="ARBA00006824"/>
    </source>
</evidence>
<comment type="similarity">
    <text evidence="2 6">Belongs to the peroxisomal membrane protein PXMP2/4 family.</text>
</comment>
<feature type="region of interest" description="Disordered" evidence="7">
    <location>
        <begin position="283"/>
        <end position="339"/>
    </location>
</feature>
<dbReference type="KEGG" id="fpu:FPSE_05283"/>
<dbReference type="RefSeq" id="XP_009256676.1">
    <property type="nucleotide sequence ID" value="XM_009258401.1"/>
</dbReference>
<gene>
    <name evidence="8" type="ORF">FPSE_05283</name>
</gene>
<evidence type="ECO:0000256" key="3">
    <source>
        <dbReference type="ARBA" id="ARBA00022692"/>
    </source>
</evidence>
<evidence type="ECO:0000256" key="7">
    <source>
        <dbReference type="SAM" id="MobiDB-lite"/>
    </source>
</evidence>
<keyword evidence="4 6" id="KW-1133">Transmembrane helix</keyword>
<feature type="compositionally biased region" description="Basic and acidic residues" evidence="7">
    <location>
        <begin position="285"/>
        <end position="295"/>
    </location>
</feature>
<evidence type="ECO:0000256" key="6">
    <source>
        <dbReference type="RuleBase" id="RU363053"/>
    </source>
</evidence>
<dbReference type="AlphaFoldDB" id="K3VLT0"/>
<feature type="compositionally biased region" description="Low complexity" evidence="7">
    <location>
        <begin position="298"/>
        <end position="313"/>
    </location>
</feature>
<evidence type="ECO:0000256" key="5">
    <source>
        <dbReference type="ARBA" id="ARBA00023136"/>
    </source>
</evidence>
<dbReference type="PANTHER" id="PTHR11266:SF50">
    <property type="entry name" value="VACUOLAR MEMBRANE PROTEIN YOR292C"/>
    <property type="match status" value="1"/>
</dbReference>
<protein>
    <recommendedName>
        <fullName evidence="10">Glomerulosclerosis protein Mpv17</fullName>
    </recommendedName>
</protein>
<dbReference type="GO" id="GO:0016020">
    <property type="term" value="C:membrane"/>
    <property type="evidence" value="ECO:0007669"/>
    <property type="project" value="UniProtKB-SubCell"/>
</dbReference>
<proteinExistence type="inferred from homology"/>
<reference evidence="8 9" key="1">
    <citation type="journal article" date="2012" name="PLoS Pathog.">
        <title>Comparative pathogenomics reveals horizontally acquired novel virulence genes in fungi infecting cereal hosts.</title>
        <authorList>
            <person name="Gardiner D.M."/>
            <person name="McDonald M.C."/>
            <person name="Covarelli L."/>
            <person name="Solomon P.S."/>
            <person name="Rusu A.G."/>
            <person name="Marshall M."/>
            <person name="Kazan K."/>
            <person name="Chakraborty S."/>
            <person name="McDonald B.A."/>
            <person name="Manners J.M."/>
        </authorList>
    </citation>
    <scope>NUCLEOTIDE SEQUENCE [LARGE SCALE GENOMIC DNA]</scope>
    <source>
        <strain evidence="8 9">CS3096</strain>
    </source>
</reference>
<dbReference type="GeneID" id="20363901"/>
<accession>K3VLT0</accession>
<dbReference type="GO" id="GO:0005739">
    <property type="term" value="C:mitochondrion"/>
    <property type="evidence" value="ECO:0007669"/>
    <property type="project" value="TreeGrafter"/>
</dbReference>
<feature type="compositionally biased region" description="Polar residues" evidence="7">
    <location>
        <begin position="314"/>
        <end position="333"/>
    </location>
</feature>
<comment type="subcellular location">
    <subcellularLocation>
        <location evidence="1">Membrane</location>
        <topology evidence="1">Multi-pass membrane protein</topology>
    </subcellularLocation>
</comment>
<dbReference type="HOGENOM" id="CLU_049109_8_0_1"/>
<keyword evidence="9" id="KW-1185">Reference proteome</keyword>
<sequence>MTWELSQRRFIRSINSKYIYGRIPLLHTIVFLIEMAFIARLTARFNSYYDERPLMTMMVTNAILGGVADTVAQSITAIRERAIRQPGGLKKNDGVAIEIHELDRKNPFYERDLIPDSVGLPPPFDFERLTRFMAYGFCMAPVQFKWFRFLGRIFPVTKTSAFVPAMKRVAFDQLIFAPFGLAVFYTTMTIAEGGGRRAVSNKLRDMYIPTLKANYVVWPAVQIVNFRLMPVQFQLPFVSTIGIAWTAYLSLTNSASDSIDVQNTYVRLFLAWPFVPHAMKIAKSQRQDKANKHTTPDANANANANAAAATTATQTEALSNTDWEYGTLQSNPAKNKGPL</sequence>
<dbReference type="Proteomes" id="UP000007978">
    <property type="component" value="Chromosome 2"/>
</dbReference>
<evidence type="ECO:0000256" key="1">
    <source>
        <dbReference type="ARBA" id="ARBA00004141"/>
    </source>
</evidence>
<keyword evidence="3 6" id="KW-0812">Transmembrane</keyword>
<dbReference type="InterPro" id="IPR007248">
    <property type="entry name" value="Mpv17_PMP22"/>
</dbReference>
<organism evidence="8 9">
    <name type="scientific">Fusarium pseudograminearum (strain CS3096)</name>
    <name type="common">Wheat and barley crown-rot fungus</name>
    <dbReference type="NCBI Taxonomy" id="1028729"/>
    <lineage>
        <taxon>Eukaryota</taxon>
        <taxon>Fungi</taxon>
        <taxon>Dikarya</taxon>
        <taxon>Ascomycota</taxon>
        <taxon>Pezizomycotina</taxon>
        <taxon>Sordariomycetes</taxon>
        <taxon>Hypocreomycetidae</taxon>
        <taxon>Hypocreales</taxon>
        <taxon>Nectriaceae</taxon>
        <taxon>Fusarium</taxon>
    </lineage>
</organism>
<feature type="transmembrane region" description="Helical" evidence="6">
    <location>
        <begin position="20"/>
        <end position="42"/>
    </location>
</feature>
<comment type="caution">
    <text evidence="8">The sequence shown here is derived from an EMBL/GenBank/DDBJ whole genome shotgun (WGS) entry which is preliminary data.</text>
</comment>
<dbReference type="EMBL" id="AFNW01000108">
    <property type="protein sequence ID" value="EKJ74533.1"/>
    <property type="molecule type" value="Genomic_DNA"/>
</dbReference>
<evidence type="ECO:0000313" key="8">
    <source>
        <dbReference type="EMBL" id="EKJ74533.1"/>
    </source>
</evidence>
<evidence type="ECO:0000313" key="9">
    <source>
        <dbReference type="Proteomes" id="UP000007978"/>
    </source>
</evidence>
<name>K3VLT0_FUSPC</name>
<evidence type="ECO:0000256" key="4">
    <source>
        <dbReference type="ARBA" id="ARBA00022989"/>
    </source>
</evidence>
<feature type="transmembrane region" description="Helical" evidence="6">
    <location>
        <begin position="54"/>
        <end position="72"/>
    </location>
</feature>
<dbReference type="PANTHER" id="PTHR11266">
    <property type="entry name" value="PEROXISOMAL MEMBRANE PROTEIN 2, PXMP2 MPV17"/>
    <property type="match status" value="1"/>
</dbReference>
<evidence type="ECO:0008006" key="10">
    <source>
        <dbReference type="Google" id="ProtNLM"/>
    </source>
</evidence>
<dbReference type="Pfam" id="PF04117">
    <property type="entry name" value="Mpv17_PMP22"/>
    <property type="match status" value="1"/>
</dbReference>
<dbReference type="OrthoDB" id="10267969at2759"/>
<dbReference type="eggNOG" id="KOG1944">
    <property type="taxonomic scope" value="Eukaryota"/>
</dbReference>